<dbReference type="PANTHER" id="PTHR34473:SF2">
    <property type="entry name" value="UPF0699 TRANSMEMBRANE PROTEIN YDBT"/>
    <property type="match status" value="1"/>
</dbReference>
<reference evidence="3 4" key="1">
    <citation type="submission" date="2019-06" db="EMBL/GenBank/DDBJ databases">
        <title>Flavibacter putida gen. nov., sp. nov., a novel marine bacterium of the family Flavobacteriaceae isolated from coastal seawater.</title>
        <authorList>
            <person name="Feng X."/>
        </authorList>
    </citation>
    <scope>NUCLEOTIDE SEQUENCE [LARGE SCALE GENOMIC DNA]</scope>
    <source>
        <strain evidence="3 4">PLHSN227</strain>
    </source>
</reference>
<dbReference type="OrthoDB" id="1524472at2"/>
<dbReference type="EMBL" id="VIAR01000002">
    <property type="protein sequence ID" value="TQD40123.1"/>
    <property type="molecule type" value="Genomic_DNA"/>
</dbReference>
<dbReference type="Proteomes" id="UP000317169">
    <property type="component" value="Unassembled WGS sequence"/>
</dbReference>
<proteinExistence type="predicted"/>
<comment type="caution">
    <text evidence="3">The sequence shown here is derived from an EMBL/GenBank/DDBJ whole genome shotgun (WGS) entry which is preliminary data.</text>
</comment>
<evidence type="ECO:0000256" key="1">
    <source>
        <dbReference type="SAM" id="Phobius"/>
    </source>
</evidence>
<evidence type="ECO:0000259" key="2">
    <source>
        <dbReference type="Pfam" id="PF03703"/>
    </source>
</evidence>
<dbReference type="RefSeq" id="WP_141420653.1">
    <property type="nucleotide sequence ID" value="NZ_VIAR01000002.1"/>
</dbReference>
<feature type="transmembrane region" description="Helical" evidence="1">
    <location>
        <begin position="39"/>
        <end position="59"/>
    </location>
</feature>
<feature type="domain" description="YdbS-like PH" evidence="2">
    <location>
        <begin position="89"/>
        <end position="165"/>
    </location>
</feature>
<accession>A0A507ZUG0</accession>
<organism evidence="3 4">
    <name type="scientific">Haloflavibacter putidus</name>
    <dbReference type="NCBI Taxonomy" id="2576776"/>
    <lineage>
        <taxon>Bacteria</taxon>
        <taxon>Pseudomonadati</taxon>
        <taxon>Bacteroidota</taxon>
        <taxon>Flavobacteriia</taxon>
        <taxon>Flavobacteriales</taxon>
        <taxon>Flavobacteriaceae</taxon>
        <taxon>Haloflavibacter</taxon>
    </lineage>
</organism>
<keyword evidence="1" id="KW-0812">Transmembrane</keyword>
<feature type="transmembrane region" description="Helical" evidence="1">
    <location>
        <begin position="65"/>
        <end position="86"/>
    </location>
</feature>
<keyword evidence="4" id="KW-1185">Reference proteome</keyword>
<keyword evidence="1" id="KW-0472">Membrane</keyword>
<protein>
    <submittedName>
        <fullName evidence="3">PH domain-containing protein</fullName>
    </submittedName>
</protein>
<evidence type="ECO:0000313" key="3">
    <source>
        <dbReference type="EMBL" id="TQD40123.1"/>
    </source>
</evidence>
<dbReference type="Pfam" id="PF03703">
    <property type="entry name" value="bPH_2"/>
    <property type="match status" value="1"/>
</dbReference>
<gene>
    <name evidence="3" type="ORF">FKR84_02700</name>
</gene>
<keyword evidence="1" id="KW-1133">Transmembrane helix</keyword>
<sequence>MASVEETNFTNQQIDLQTLPKYEDLHFHTINKRNLSKTLLQSGIFALVLVLLNFLAYWFLASGFWLPIITSISGVLILLLVIHCFLAHKALGYALRGKDIAFKHGYIVEEITLIPFNRIQHVSTSRSFLDKLFSLSQLNIYTAGGQASDVSIPGLTPDLALQLKQELANKISESVDAD</sequence>
<dbReference type="AlphaFoldDB" id="A0A507ZUG0"/>
<name>A0A507ZUG0_9FLAO</name>
<dbReference type="InterPro" id="IPR005182">
    <property type="entry name" value="YdbS-like_PH"/>
</dbReference>
<dbReference type="PANTHER" id="PTHR34473">
    <property type="entry name" value="UPF0699 TRANSMEMBRANE PROTEIN YDBS"/>
    <property type="match status" value="1"/>
</dbReference>
<evidence type="ECO:0000313" key="4">
    <source>
        <dbReference type="Proteomes" id="UP000317169"/>
    </source>
</evidence>